<dbReference type="CDD" id="cd03408">
    <property type="entry name" value="SPFH_like_u1"/>
    <property type="match status" value="1"/>
</dbReference>
<dbReference type="EMBL" id="LIIK01000008">
    <property type="protein sequence ID" value="KQM09276.1"/>
    <property type="molecule type" value="Genomic_DNA"/>
</dbReference>
<evidence type="ECO:0000313" key="3">
    <source>
        <dbReference type="Proteomes" id="UP000054172"/>
    </source>
</evidence>
<name>A0A0Q4B8V2_9BACT</name>
<dbReference type="Proteomes" id="UP000054172">
    <property type="component" value="Unassembled WGS sequence"/>
</dbReference>
<dbReference type="PANTHER" id="PTHR37826">
    <property type="entry name" value="FLOTILLIN BAND_7_5 DOMAIN PROTEIN"/>
    <property type="match status" value="1"/>
</dbReference>
<feature type="domain" description="SPFH" evidence="1">
    <location>
        <begin position="26"/>
        <end position="221"/>
    </location>
</feature>
<evidence type="ECO:0000313" key="2">
    <source>
        <dbReference type="EMBL" id="KQM09276.1"/>
    </source>
</evidence>
<keyword evidence="3" id="KW-1185">Reference proteome</keyword>
<gene>
    <name evidence="2" type="ORF">AL399_02600</name>
</gene>
<organism evidence="2 3">
    <name type="scientific">Candidatus [Bacteroides] periocalifornicus</name>
    <dbReference type="NCBI Taxonomy" id="1702214"/>
    <lineage>
        <taxon>Bacteria</taxon>
        <taxon>Pseudomonadati</taxon>
        <taxon>Bacteroidota</taxon>
    </lineage>
</organism>
<accession>A0A0Q4B8V2</accession>
<dbReference type="STRING" id="1702214.AL399_02600"/>
<comment type="caution">
    <text evidence="2">The sequence shown here is derived from an EMBL/GenBank/DDBJ whole genome shotgun (WGS) entry which is preliminary data.</text>
</comment>
<reference evidence="2" key="1">
    <citation type="submission" date="2015-08" db="EMBL/GenBank/DDBJ databases">
        <title>Candidatus Bacteriodes Periocalifornicus.</title>
        <authorList>
            <person name="McLean J.S."/>
            <person name="Kelley S."/>
        </authorList>
    </citation>
    <scope>NUCLEOTIDE SEQUENCE [LARGE SCALE GENOMIC DNA]</scope>
    <source>
        <strain evidence="2">12B</strain>
    </source>
</reference>
<dbReference type="AlphaFoldDB" id="A0A0Q4B8V2"/>
<sequence length="337" mass="37453">MGIKNLFHRQLSTVIQWAGDDGDFWYKYPSKHDEIINASKLIVAPGQGAVLVYEGEVVDVIEEAGSFNLKTDNHPFFTNLVRLRQGFESEHKLKIYFFRKTQVLNQLWGTAAPVKLIDKQYRIPVELGVNGNFSYRMADARLFLAGITGGREEYSTSELSEVLADRIVQNIITELHQADYSYVQIDAHLDAMAGALKQKLAPVFQQLGLELADFRIMGTQFDEATRARIGRIADVTSDAQAAQGAGMTYAELEKLRALRDAARNEGGLAGAGVQMGVGIEMGRQMGAVSGSAGRNGAAQTTDEELAQRLRRLKLLLDEHVITQDDYEQMKRQLLLKS</sequence>
<dbReference type="PATRIC" id="fig|1702214.3.peg.710"/>
<dbReference type="PANTHER" id="PTHR37826:SF2">
    <property type="entry name" value="ZINC-RIBBON DOMAIN-CONTAINING PROTEIN"/>
    <property type="match status" value="1"/>
</dbReference>
<evidence type="ECO:0000259" key="1">
    <source>
        <dbReference type="Pfam" id="PF13421"/>
    </source>
</evidence>
<proteinExistence type="predicted"/>
<dbReference type="Pfam" id="PF13421">
    <property type="entry name" value="Band_7_1"/>
    <property type="match status" value="1"/>
</dbReference>
<protein>
    <recommendedName>
        <fullName evidence="1">SPFH domain-containing protein</fullName>
    </recommendedName>
</protein>
<dbReference type="InterPro" id="IPR033880">
    <property type="entry name" value="SPFH_YdjI"/>
</dbReference>